<dbReference type="EMBL" id="WIUZ02000020">
    <property type="protein sequence ID" value="KAF9779343.1"/>
    <property type="molecule type" value="Genomic_DNA"/>
</dbReference>
<evidence type="ECO:0000313" key="2">
    <source>
        <dbReference type="EMBL" id="KAF9779343.1"/>
    </source>
</evidence>
<feature type="compositionally biased region" description="Polar residues" evidence="1">
    <location>
        <begin position="423"/>
        <end position="436"/>
    </location>
</feature>
<protein>
    <submittedName>
        <fullName evidence="2">Uncharacterized protein</fullName>
    </submittedName>
</protein>
<proteinExistence type="predicted"/>
<reference evidence="2" key="2">
    <citation type="submission" date="2020-11" db="EMBL/GenBank/DDBJ databases">
        <authorList>
            <consortium name="DOE Joint Genome Institute"/>
            <person name="Kuo A."/>
            <person name="Miyauchi S."/>
            <person name="Kiss E."/>
            <person name="Drula E."/>
            <person name="Kohler A."/>
            <person name="Sanchez-Garcia M."/>
            <person name="Andreopoulos B."/>
            <person name="Barry K.W."/>
            <person name="Bonito G."/>
            <person name="Buee M."/>
            <person name="Carver A."/>
            <person name="Chen C."/>
            <person name="Cichocki N."/>
            <person name="Clum A."/>
            <person name="Culley D."/>
            <person name="Crous P.W."/>
            <person name="Fauchery L."/>
            <person name="Girlanda M."/>
            <person name="Hayes R."/>
            <person name="Keri Z."/>
            <person name="Labutti K."/>
            <person name="Lipzen A."/>
            <person name="Lombard V."/>
            <person name="Magnuson J."/>
            <person name="Maillard F."/>
            <person name="Morin E."/>
            <person name="Murat C."/>
            <person name="Nolan M."/>
            <person name="Ohm R."/>
            <person name="Pangilinan J."/>
            <person name="Pereira M."/>
            <person name="Perotto S."/>
            <person name="Peter M."/>
            <person name="Riley R."/>
            <person name="Sitrit Y."/>
            <person name="Stielow B."/>
            <person name="Szollosi G."/>
            <person name="Zifcakova L."/>
            <person name="Stursova M."/>
            <person name="Spatafora J.W."/>
            <person name="Tedersoo L."/>
            <person name="Vaario L.-M."/>
            <person name="Yamada A."/>
            <person name="Yan M."/>
            <person name="Wang P."/>
            <person name="Xu J."/>
            <person name="Bruns T."/>
            <person name="Baldrian P."/>
            <person name="Vilgalys R."/>
            <person name="Henrissat B."/>
            <person name="Grigoriev I.V."/>
            <person name="Hibbett D."/>
            <person name="Nagy L.G."/>
            <person name="Martin F.M."/>
        </authorList>
    </citation>
    <scope>NUCLEOTIDE SEQUENCE</scope>
    <source>
        <strain evidence="2">UH-Tt-Lm1</strain>
    </source>
</reference>
<feature type="compositionally biased region" description="Acidic residues" evidence="1">
    <location>
        <begin position="84"/>
        <end position="97"/>
    </location>
</feature>
<organism evidence="2 3">
    <name type="scientific">Thelephora terrestris</name>
    <dbReference type="NCBI Taxonomy" id="56493"/>
    <lineage>
        <taxon>Eukaryota</taxon>
        <taxon>Fungi</taxon>
        <taxon>Dikarya</taxon>
        <taxon>Basidiomycota</taxon>
        <taxon>Agaricomycotina</taxon>
        <taxon>Agaricomycetes</taxon>
        <taxon>Thelephorales</taxon>
        <taxon>Thelephoraceae</taxon>
        <taxon>Thelephora</taxon>
    </lineage>
</organism>
<dbReference type="AlphaFoldDB" id="A0A9P6H4K1"/>
<feature type="region of interest" description="Disordered" evidence="1">
    <location>
        <begin position="77"/>
        <end position="97"/>
    </location>
</feature>
<reference evidence="2" key="1">
    <citation type="journal article" date="2020" name="Nat. Commun.">
        <title>Large-scale genome sequencing of mycorrhizal fungi provides insights into the early evolution of symbiotic traits.</title>
        <authorList>
            <person name="Miyauchi S."/>
            <person name="Kiss E."/>
            <person name="Kuo A."/>
            <person name="Drula E."/>
            <person name="Kohler A."/>
            <person name="Sanchez-Garcia M."/>
            <person name="Morin E."/>
            <person name="Andreopoulos B."/>
            <person name="Barry K.W."/>
            <person name="Bonito G."/>
            <person name="Buee M."/>
            <person name="Carver A."/>
            <person name="Chen C."/>
            <person name="Cichocki N."/>
            <person name="Clum A."/>
            <person name="Culley D."/>
            <person name="Crous P.W."/>
            <person name="Fauchery L."/>
            <person name="Girlanda M."/>
            <person name="Hayes R.D."/>
            <person name="Keri Z."/>
            <person name="LaButti K."/>
            <person name="Lipzen A."/>
            <person name="Lombard V."/>
            <person name="Magnuson J."/>
            <person name="Maillard F."/>
            <person name="Murat C."/>
            <person name="Nolan M."/>
            <person name="Ohm R.A."/>
            <person name="Pangilinan J."/>
            <person name="Pereira M.F."/>
            <person name="Perotto S."/>
            <person name="Peter M."/>
            <person name="Pfister S."/>
            <person name="Riley R."/>
            <person name="Sitrit Y."/>
            <person name="Stielow J.B."/>
            <person name="Szollosi G."/>
            <person name="Zifcakova L."/>
            <person name="Stursova M."/>
            <person name="Spatafora J.W."/>
            <person name="Tedersoo L."/>
            <person name="Vaario L.M."/>
            <person name="Yamada A."/>
            <person name="Yan M."/>
            <person name="Wang P."/>
            <person name="Xu J."/>
            <person name="Bruns T."/>
            <person name="Baldrian P."/>
            <person name="Vilgalys R."/>
            <person name="Dunand C."/>
            <person name="Henrissat B."/>
            <person name="Grigoriev I.V."/>
            <person name="Hibbett D."/>
            <person name="Nagy L.G."/>
            <person name="Martin F.M."/>
        </authorList>
    </citation>
    <scope>NUCLEOTIDE SEQUENCE</scope>
    <source>
        <strain evidence="2">UH-Tt-Lm1</strain>
    </source>
</reference>
<evidence type="ECO:0000313" key="3">
    <source>
        <dbReference type="Proteomes" id="UP000736335"/>
    </source>
</evidence>
<feature type="region of interest" description="Disordered" evidence="1">
    <location>
        <begin position="131"/>
        <end position="153"/>
    </location>
</feature>
<accession>A0A9P6H4K1</accession>
<feature type="region of interest" description="Disordered" evidence="1">
    <location>
        <begin position="423"/>
        <end position="471"/>
    </location>
</feature>
<feature type="region of interest" description="Disordered" evidence="1">
    <location>
        <begin position="625"/>
        <end position="688"/>
    </location>
</feature>
<dbReference type="Proteomes" id="UP000736335">
    <property type="component" value="Unassembled WGS sequence"/>
</dbReference>
<feature type="compositionally biased region" description="Low complexity" evidence="1">
    <location>
        <begin position="639"/>
        <end position="650"/>
    </location>
</feature>
<feature type="compositionally biased region" description="Polar residues" evidence="1">
    <location>
        <begin position="662"/>
        <end position="688"/>
    </location>
</feature>
<gene>
    <name evidence="2" type="ORF">BJ322DRAFT_1113699</name>
</gene>
<feature type="compositionally biased region" description="Polar residues" evidence="1">
    <location>
        <begin position="625"/>
        <end position="638"/>
    </location>
</feature>
<comment type="caution">
    <text evidence="2">The sequence shown here is derived from an EMBL/GenBank/DDBJ whole genome shotgun (WGS) entry which is preliminary data.</text>
</comment>
<name>A0A9P6H4K1_9AGAM</name>
<keyword evidence="3" id="KW-1185">Reference proteome</keyword>
<sequence>MELAITIIEKCPCPQCLLVRHENRLVPVDDEVIEIGSDEFYQNIGVIRRDTPRPEFVSTPWGSRRQWPALEYDPYAEFVPDSEPNSDTELPDYDDLSDVDPNEIREQNWLDEELYASLNPPAIPIPLSPAQSGTPVSGWELTPQPQPPTCQKQESASPIEMDAQICPITGLPLFLSPSTSPGLSLGYIQEHKERIAAVVMDQSFKTSVKAIDGGDMSGNPKSKVINRRFFSEPVLTIETDTIHIPSDRTVHTLEIPIPPGPLPCANTATIETRLTNLSVAVNGLLDNSAILLHRQEFAMGQNLVNGAILRSNDNNLKTINSHLDARLEQLCEDHKTLHEYVGESARRTGQAVGQLIDGSNQQRDAILRLAAAVYNRMDDLEHIVKEQPQPILDTKSAIDSLATHMAAMQKSLSDMEKRLNSLHNNLADPSSQNLNIRTSAPSPPPTMANTPRPPTPKISTKPPYNPATHKTELNDDQYITCFQSNLHEGFEWFVQNVWDLDNDHINWWARVVSLGRWGYINEKGFPTGIGWGVQTQRKHNFLYLSIQHAFGGGNYNRFLLPPSSAITTTDETEICNQYNWQTFSRRLRFTDRPKVGPISINWAPGWTREEMVAKSNHYRQMLRNSNHAQSKAPSNYDLQTTGGPPQQQQTRQVRFNGKLNIPDTSPPTASSSKIPSTTPTNLSNPLGAEFNTNELFARVDLDNDSEYYEDTHKDDNTAKPATRSYASVSGTVNTPLISKNSNLKFRPPAQDHRNIYVLKFPRDNKPTPGTQIPPPAVISKINTACKQAYNIKAMLAKWTQAGNLSVSFSPQSSIKSIDNASGTIIKELPPDYPDVTFAKPSPWSKIVYKSVPCRAFTMDKVNGDKMAHNATWSKESLLKEVKSSHPLLTTAKFIHDPDWTLKEVPDELQHFNLTCQG</sequence>
<evidence type="ECO:0000256" key="1">
    <source>
        <dbReference type="SAM" id="MobiDB-lite"/>
    </source>
</evidence>
<feature type="compositionally biased region" description="Pro residues" evidence="1">
    <location>
        <begin position="441"/>
        <end position="456"/>
    </location>
</feature>